<reference evidence="3" key="1">
    <citation type="journal article" date="2020" name="Nat. Commun.">
        <title>Genome sequence of the cluster root forming white lupin.</title>
        <authorList>
            <person name="Hufnagel B."/>
            <person name="Marques A."/>
            <person name="Soriano A."/>
            <person name="Marques L."/>
            <person name="Divol F."/>
            <person name="Doumas P."/>
            <person name="Sallet E."/>
            <person name="Mancinotti D."/>
            <person name="Carrere S."/>
            <person name="Marande W."/>
            <person name="Arribat S."/>
            <person name="Keller J."/>
            <person name="Huneau C."/>
            <person name="Blein T."/>
            <person name="Aime D."/>
            <person name="Laguerre M."/>
            <person name="Taylor J."/>
            <person name="Schubert V."/>
            <person name="Nelson M."/>
            <person name="Geu-Flores F."/>
            <person name="Crespi M."/>
            <person name="Gallardo-Guerrero K."/>
            <person name="Delaux P.-M."/>
            <person name="Salse J."/>
            <person name="Berges H."/>
            <person name="Guyot R."/>
            <person name="Gouzy J."/>
            <person name="Peret B."/>
        </authorList>
    </citation>
    <scope>NUCLEOTIDE SEQUENCE [LARGE SCALE GENOMIC DNA]</scope>
    <source>
        <strain evidence="3">cv. Amiga</strain>
    </source>
</reference>
<name>A0A6A4Q0Q1_LUPAL</name>
<accession>A0A6A4Q0Q1</accession>
<evidence type="ECO:0000313" key="3">
    <source>
        <dbReference type="Proteomes" id="UP000447434"/>
    </source>
</evidence>
<evidence type="ECO:0000313" key="2">
    <source>
        <dbReference type="EMBL" id="KAE9607527.1"/>
    </source>
</evidence>
<keyword evidence="3" id="KW-1185">Reference proteome</keyword>
<gene>
    <name evidence="2" type="ORF">Lalb_Chr09g0330971</name>
</gene>
<dbReference type="EMBL" id="WOCE01000009">
    <property type="protein sequence ID" value="KAE9607527.1"/>
    <property type="molecule type" value="Genomic_DNA"/>
</dbReference>
<feature type="transmembrane region" description="Helical" evidence="1">
    <location>
        <begin position="55"/>
        <end position="76"/>
    </location>
</feature>
<proteinExistence type="predicted"/>
<comment type="caution">
    <text evidence="2">The sequence shown here is derived from an EMBL/GenBank/DDBJ whole genome shotgun (WGS) entry which is preliminary data.</text>
</comment>
<keyword evidence="1" id="KW-0812">Transmembrane</keyword>
<keyword evidence="1" id="KW-1133">Transmembrane helix</keyword>
<dbReference type="Proteomes" id="UP000447434">
    <property type="component" value="Chromosome 9"/>
</dbReference>
<evidence type="ECO:0000256" key="1">
    <source>
        <dbReference type="SAM" id="Phobius"/>
    </source>
</evidence>
<protein>
    <submittedName>
        <fullName evidence="2">Uncharacterized protein</fullName>
    </submittedName>
</protein>
<organism evidence="2 3">
    <name type="scientific">Lupinus albus</name>
    <name type="common">White lupine</name>
    <name type="synonym">Lupinus termis</name>
    <dbReference type="NCBI Taxonomy" id="3870"/>
    <lineage>
        <taxon>Eukaryota</taxon>
        <taxon>Viridiplantae</taxon>
        <taxon>Streptophyta</taxon>
        <taxon>Embryophyta</taxon>
        <taxon>Tracheophyta</taxon>
        <taxon>Spermatophyta</taxon>
        <taxon>Magnoliopsida</taxon>
        <taxon>eudicotyledons</taxon>
        <taxon>Gunneridae</taxon>
        <taxon>Pentapetalae</taxon>
        <taxon>rosids</taxon>
        <taxon>fabids</taxon>
        <taxon>Fabales</taxon>
        <taxon>Fabaceae</taxon>
        <taxon>Papilionoideae</taxon>
        <taxon>50 kb inversion clade</taxon>
        <taxon>genistoids sensu lato</taxon>
        <taxon>core genistoids</taxon>
        <taxon>Genisteae</taxon>
        <taxon>Lupinus</taxon>
    </lineage>
</organism>
<keyword evidence="1" id="KW-0472">Membrane</keyword>
<dbReference type="AlphaFoldDB" id="A0A6A4Q0Q1"/>
<sequence>MKYILFSCNYVFHSVHEESLFKGSIRSVGRTKCYCSKGAYTSEFNKQVLNENHRVLIHLLALLLSLSTSFTFFSCYS</sequence>